<sequence>MGITISQPLDGSECKDSPLAVADVAEITQCTHESPDYFVHERSFSLLSFVSLVVTLVQLQALQAIWCPEDSREKGELASREADLACDEFEESLNTVNIAASDRAIFDRMFTLMDRTGDEQVLAVQFLIGASLLLRGSLGVKLQAALQFASDADSSPGFEGGLSPDALSFTLTTLAAVASFFGDPLVPVSDVNRVVEDLIGADGNCSCEELVKSLEDHSLVQQYVYEQRDSS</sequence>
<comment type="caution">
    <text evidence="1">The sequence shown here is derived from an EMBL/GenBank/DDBJ whole genome shotgun (WGS) entry which is preliminary data.</text>
</comment>
<accession>A0A9W7CKH3</accession>
<gene>
    <name evidence="1" type="ORF">Pfra01_000904500</name>
</gene>
<dbReference type="AlphaFoldDB" id="A0A9W7CKH3"/>
<name>A0A9W7CKH3_9STRA</name>
<evidence type="ECO:0000313" key="2">
    <source>
        <dbReference type="Proteomes" id="UP001165121"/>
    </source>
</evidence>
<dbReference type="Proteomes" id="UP001165121">
    <property type="component" value="Unassembled WGS sequence"/>
</dbReference>
<protein>
    <submittedName>
        <fullName evidence="1">Unnamed protein product</fullName>
    </submittedName>
</protein>
<evidence type="ECO:0000313" key="1">
    <source>
        <dbReference type="EMBL" id="GMF34816.1"/>
    </source>
</evidence>
<dbReference type="Gene3D" id="1.10.238.10">
    <property type="entry name" value="EF-hand"/>
    <property type="match status" value="1"/>
</dbReference>
<dbReference type="OrthoDB" id="191686at2759"/>
<dbReference type="EMBL" id="BSXT01000834">
    <property type="protein sequence ID" value="GMF34816.1"/>
    <property type="molecule type" value="Genomic_DNA"/>
</dbReference>
<reference evidence="1" key="1">
    <citation type="submission" date="2023-04" db="EMBL/GenBank/DDBJ databases">
        <title>Phytophthora fragariaefolia NBRC 109709.</title>
        <authorList>
            <person name="Ichikawa N."/>
            <person name="Sato H."/>
            <person name="Tonouchi N."/>
        </authorList>
    </citation>
    <scope>NUCLEOTIDE SEQUENCE</scope>
    <source>
        <strain evidence="1">NBRC 109709</strain>
    </source>
</reference>
<keyword evidence="2" id="KW-1185">Reference proteome</keyword>
<organism evidence="1 2">
    <name type="scientific">Phytophthora fragariaefolia</name>
    <dbReference type="NCBI Taxonomy" id="1490495"/>
    <lineage>
        <taxon>Eukaryota</taxon>
        <taxon>Sar</taxon>
        <taxon>Stramenopiles</taxon>
        <taxon>Oomycota</taxon>
        <taxon>Peronosporomycetes</taxon>
        <taxon>Peronosporales</taxon>
        <taxon>Peronosporaceae</taxon>
        <taxon>Phytophthora</taxon>
    </lineage>
</organism>
<proteinExistence type="predicted"/>